<dbReference type="AlphaFoldDB" id="A0A2Z2KCM2"/>
<proteinExistence type="predicted"/>
<gene>
    <name evidence="1" type="ORF">B9T62_08040</name>
</gene>
<dbReference type="KEGG" id="pdh:B9T62_08040"/>
<accession>A0A2Z2KCM2</accession>
<organism evidence="1 2">
    <name type="scientific">Paenibacillus donghaensis</name>
    <dbReference type="NCBI Taxonomy" id="414771"/>
    <lineage>
        <taxon>Bacteria</taxon>
        <taxon>Bacillati</taxon>
        <taxon>Bacillota</taxon>
        <taxon>Bacilli</taxon>
        <taxon>Bacillales</taxon>
        <taxon>Paenibacillaceae</taxon>
        <taxon>Paenibacillus</taxon>
    </lineage>
</organism>
<dbReference type="EMBL" id="CP021780">
    <property type="protein sequence ID" value="ASA20740.1"/>
    <property type="molecule type" value="Genomic_DNA"/>
</dbReference>
<sequence length="69" mass="8181">MCMFFFFETINITSDFNEKFLLIKLIVFALDVNLEIREWATNVLENKEVFSLDISTGEYVSFFQDVIEL</sequence>
<keyword evidence="2" id="KW-1185">Reference proteome</keyword>
<evidence type="ECO:0000313" key="2">
    <source>
        <dbReference type="Proteomes" id="UP000249890"/>
    </source>
</evidence>
<protein>
    <submittedName>
        <fullName evidence="1">Uncharacterized protein</fullName>
    </submittedName>
</protein>
<reference evidence="1 2" key="1">
    <citation type="submission" date="2017-06" db="EMBL/GenBank/DDBJ databases">
        <title>Complete genome sequence of Paenibacillus donghaensis KCTC 13049T isolated from East Sea sediment, South Korea.</title>
        <authorList>
            <person name="Jung B.K."/>
            <person name="Hong S.-J."/>
            <person name="Shin J.-H."/>
        </authorList>
    </citation>
    <scope>NUCLEOTIDE SEQUENCE [LARGE SCALE GENOMIC DNA]</scope>
    <source>
        <strain evidence="1 2">KCTC 13049</strain>
    </source>
</reference>
<name>A0A2Z2KCM2_9BACL</name>
<dbReference type="Proteomes" id="UP000249890">
    <property type="component" value="Chromosome"/>
</dbReference>
<evidence type="ECO:0000313" key="1">
    <source>
        <dbReference type="EMBL" id="ASA20740.1"/>
    </source>
</evidence>